<reference evidence="1 2" key="1">
    <citation type="submission" date="2013-11" db="EMBL/GenBank/DDBJ databases">
        <title>Genome sequencing of Stegodyphus mimosarum.</title>
        <authorList>
            <person name="Bechsgaard J."/>
        </authorList>
    </citation>
    <scope>NUCLEOTIDE SEQUENCE [LARGE SCALE GENOMIC DNA]</scope>
</reference>
<evidence type="ECO:0000313" key="2">
    <source>
        <dbReference type="Proteomes" id="UP000054359"/>
    </source>
</evidence>
<gene>
    <name evidence="1" type="ORF">X975_10373</name>
</gene>
<evidence type="ECO:0000313" key="1">
    <source>
        <dbReference type="EMBL" id="KFM81704.1"/>
    </source>
</evidence>
<feature type="non-terminal residue" evidence="1">
    <location>
        <position position="353"/>
    </location>
</feature>
<dbReference type="EMBL" id="KK121995">
    <property type="protein sequence ID" value="KFM81704.1"/>
    <property type="molecule type" value="Genomic_DNA"/>
</dbReference>
<protein>
    <submittedName>
        <fullName evidence="1">Uncharacterized protein</fullName>
    </submittedName>
</protein>
<name>A0A087UWG5_STEMI</name>
<sequence length="353" mass="40812">MSDTQLCVTYHFITEGAPCVYGTSLKTGHHFTYEIKSKLTDIDGYDSKGYDSSGHDRMGWTRNGFHRDSFNRDGFDVHGFDRKGFNRYGFDRNGCNSKGFCFNESPYDSYAPFKSNVYENYNELGFRLTGFDFHGYDIYGFDIYGFDKNNCSYFFKGPIYPIFMKHAKKKLKMLPKTELNNVKRICSPVTTIPKWWQTINWLNRKKELNYKEILFPYHSEENIPSFFDFQGAWLAPVPDERFCFHLHHHSKCDLNHPPVFCPFKTCSSTLCPSLPSARCRSFGCGSCDNNYFNIVTQKPTSCNNNVCLVADGSNKLDGEVWEDDSCNTCSCQGWFHVLQCFVSLTVTIQLKEK</sequence>
<organism evidence="1 2">
    <name type="scientific">Stegodyphus mimosarum</name>
    <name type="common">African social velvet spider</name>
    <dbReference type="NCBI Taxonomy" id="407821"/>
    <lineage>
        <taxon>Eukaryota</taxon>
        <taxon>Metazoa</taxon>
        <taxon>Ecdysozoa</taxon>
        <taxon>Arthropoda</taxon>
        <taxon>Chelicerata</taxon>
        <taxon>Arachnida</taxon>
        <taxon>Araneae</taxon>
        <taxon>Araneomorphae</taxon>
        <taxon>Entelegynae</taxon>
        <taxon>Eresoidea</taxon>
        <taxon>Eresidae</taxon>
        <taxon>Stegodyphus</taxon>
    </lineage>
</organism>
<dbReference type="AlphaFoldDB" id="A0A087UWG5"/>
<accession>A0A087UWG5</accession>
<keyword evidence="2" id="KW-1185">Reference proteome</keyword>
<dbReference type="OMA" id="MTVERTC"/>
<dbReference type="Proteomes" id="UP000054359">
    <property type="component" value="Unassembled WGS sequence"/>
</dbReference>
<proteinExistence type="predicted"/>
<dbReference type="OrthoDB" id="6416965at2759"/>